<organism evidence="1 2">
    <name type="scientific">Streptomyces tropicalis</name>
    <dbReference type="NCBI Taxonomy" id="3034234"/>
    <lineage>
        <taxon>Bacteria</taxon>
        <taxon>Bacillati</taxon>
        <taxon>Actinomycetota</taxon>
        <taxon>Actinomycetes</taxon>
        <taxon>Kitasatosporales</taxon>
        <taxon>Streptomycetaceae</taxon>
        <taxon>Streptomyces</taxon>
    </lineage>
</organism>
<protein>
    <submittedName>
        <fullName evidence="1">Uncharacterized protein</fullName>
    </submittedName>
</protein>
<accession>A0ABT6AF17</accession>
<sequence>MNAAHLITTARDALTTRSTHERAVHTLTVTTTHDPTTHTLTYDSENVTVRHDDGTRVSIDLTNTEFAEDLDALAEDRLARSGSLGPLTLRLGPGPATPPPTELSARTRLFILSIHARAAAHRPGLTVNQVLDLTTLAYEANDIARHDNTRPLPRLDPYEDRAAAHELPFPDEANAPFLRQTARLAVRTMSHNMQPRPLGVEVPAGHFNDTPAWLVHQATTRFRDGATNHEPRYNTPALRAVLQSLAALRTPAAGDWLSLYLTDPPANTTGCPLDADPIPEGAPVHATMPGAVITGEQVRRIADLLEADEYVIQLRATGTWHLPHHDEPGILTRRQVAATLRRARDRSRPGTIRFSRDSDGTVYVSDTAQAARYLPTTLLPDHRDGHCPGCHAPYATLGEGPCDLAA</sequence>
<dbReference type="RefSeq" id="WP_276112779.1">
    <property type="nucleotide sequence ID" value="NZ_JARJBB010000053.1"/>
</dbReference>
<keyword evidence="2" id="KW-1185">Reference proteome</keyword>
<reference evidence="1 2" key="1">
    <citation type="submission" date="2023-03" db="EMBL/GenBank/DDBJ databases">
        <title>Draft genome sequence of Streptomyces sp. K1PA1 isolated from peat swamp forest in Thailand.</title>
        <authorList>
            <person name="Klaysubun C."/>
            <person name="Duangmal K."/>
        </authorList>
    </citation>
    <scope>NUCLEOTIDE SEQUENCE [LARGE SCALE GENOMIC DNA]</scope>
    <source>
        <strain evidence="1 2">K1PA1</strain>
    </source>
</reference>
<proteinExistence type="predicted"/>
<dbReference type="EMBL" id="JARJBB010000053">
    <property type="protein sequence ID" value="MDF3303244.1"/>
    <property type="molecule type" value="Genomic_DNA"/>
</dbReference>
<evidence type="ECO:0000313" key="2">
    <source>
        <dbReference type="Proteomes" id="UP001221150"/>
    </source>
</evidence>
<evidence type="ECO:0000313" key="1">
    <source>
        <dbReference type="EMBL" id="MDF3303244.1"/>
    </source>
</evidence>
<gene>
    <name evidence="1" type="ORF">P3H78_32495</name>
</gene>
<comment type="caution">
    <text evidence="1">The sequence shown here is derived from an EMBL/GenBank/DDBJ whole genome shotgun (WGS) entry which is preliminary data.</text>
</comment>
<dbReference type="Proteomes" id="UP001221150">
    <property type="component" value="Unassembled WGS sequence"/>
</dbReference>
<name>A0ABT6AF17_9ACTN</name>